<keyword evidence="2" id="KW-0472">Membrane</keyword>
<feature type="transmembrane region" description="Helical" evidence="2">
    <location>
        <begin position="36"/>
        <end position="62"/>
    </location>
</feature>
<feature type="region of interest" description="Disordered" evidence="1">
    <location>
        <begin position="246"/>
        <end position="286"/>
    </location>
</feature>
<organism evidence="3 4">
    <name type="scientific">Petrolisthes cinctipes</name>
    <name type="common">Flat porcelain crab</name>
    <dbReference type="NCBI Taxonomy" id="88211"/>
    <lineage>
        <taxon>Eukaryota</taxon>
        <taxon>Metazoa</taxon>
        <taxon>Ecdysozoa</taxon>
        <taxon>Arthropoda</taxon>
        <taxon>Crustacea</taxon>
        <taxon>Multicrustacea</taxon>
        <taxon>Malacostraca</taxon>
        <taxon>Eumalacostraca</taxon>
        <taxon>Eucarida</taxon>
        <taxon>Decapoda</taxon>
        <taxon>Pleocyemata</taxon>
        <taxon>Anomura</taxon>
        <taxon>Galatheoidea</taxon>
        <taxon>Porcellanidae</taxon>
        <taxon>Petrolisthes</taxon>
    </lineage>
</organism>
<reference evidence="3" key="1">
    <citation type="submission" date="2023-10" db="EMBL/GenBank/DDBJ databases">
        <title>Genome assemblies of two species of porcelain crab, Petrolisthes cinctipes and Petrolisthes manimaculis (Anomura: Porcellanidae).</title>
        <authorList>
            <person name="Angst P."/>
        </authorList>
    </citation>
    <scope>NUCLEOTIDE SEQUENCE</scope>
    <source>
        <strain evidence="3">PB745_01</strain>
        <tissue evidence="3">Gill</tissue>
    </source>
</reference>
<feature type="compositionally biased region" description="Low complexity" evidence="1">
    <location>
        <begin position="246"/>
        <end position="265"/>
    </location>
</feature>
<accession>A0AAE1EUL2</accession>
<keyword evidence="4" id="KW-1185">Reference proteome</keyword>
<dbReference type="Proteomes" id="UP001286313">
    <property type="component" value="Unassembled WGS sequence"/>
</dbReference>
<name>A0AAE1EUL2_PETCI</name>
<evidence type="ECO:0000256" key="2">
    <source>
        <dbReference type="SAM" id="Phobius"/>
    </source>
</evidence>
<evidence type="ECO:0000313" key="4">
    <source>
        <dbReference type="Proteomes" id="UP001286313"/>
    </source>
</evidence>
<gene>
    <name evidence="3" type="ORF">Pcinc_032310</name>
</gene>
<sequence length="286" mass="29291">MNNTGYQPAQSTMVVVPQQRMRAPYYIRQGVKVGGLVLGLPCVVCMGMFSLFFILGGTMALASANYDDDFWDKFDRSHDPSVVIGSIFLTLGLLLLAGTVALCIVAKQKYRDFQSMNSNPGRVINPSPYGAQQSSMPGHPTAPYTGQPLGYSGHPGEMKVTYEYTPPGQVPIATGYPAAPAGYPAAPGGYPTAPGGYPTAPAGYPTAPAGYPAAPAGYPAAPAGYPAAPAGYPAAPAGYSAAPAGYPAAPAGNPTAPGGYPSAPAGYPPPTTDYPVKGEQPPPYAP</sequence>
<protein>
    <submittedName>
        <fullName evidence="3">Uncharacterized protein</fullName>
    </submittedName>
</protein>
<feature type="region of interest" description="Disordered" evidence="1">
    <location>
        <begin position="127"/>
        <end position="147"/>
    </location>
</feature>
<evidence type="ECO:0000256" key="1">
    <source>
        <dbReference type="SAM" id="MobiDB-lite"/>
    </source>
</evidence>
<dbReference type="EMBL" id="JAWQEG010004407">
    <property type="protein sequence ID" value="KAK3861763.1"/>
    <property type="molecule type" value="Genomic_DNA"/>
</dbReference>
<keyword evidence="2" id="KW-1133">Transmembrane helix</keyword>
<proteinExistence type="predicted"/>
<keyword evidence="2" id="KW-0812">Transmembrane</keyword>
<dbReference type="AlphaFoldDB" id="A0AAE1EUL2"/>
<evidence type="ECO:0000313" key="3">
    <source>
        <dbReference type="EMBL" id="KAK3861763.1"/>
    </source>
</evidence>
<comment type="caution">
    <text evidence="3">The sequence shown here is derived from an EMBL/GenBank/DDBJ whole genome shotgun (WGS) entry which is preliminary data.</text>
</comment>
<feature type="transmembrane region" description="Helical" evidence="2">
    <location>
        <begin position="82"/>
        <end position="106"/>
    </location>
</feature>